<sequence>MFYCAHCQTIISTGLDNQFWFSDEHADIHIICDSCVDQITLNLKVRIELDKLELLKNKIKYNRTVKSRNRQNSVTNC</sequence>
<organism evidence="1">
    <name type="scientific">viral metagenome</name>
    <dbReference type="NCBI Taxonomy" id="1070528"/>
    <lineage>
        <taxon>unclassified sequences</taxon>
        <taxon>metagenomes</taxon>
        <taxon>organismal metagenomes</taxon>
    </lineage>
</organism>
<name>A0A6C0IUX9_9ZZZZ</name>
<protein>
    <submittedName>
        <fullName evidence="1">Uncharacterized protein</fullName>
    </submittedName>
</protein>
<proteinExistence type="predicted"/>
<dbReference type="AlphaFoldDB" id="A0A6C0IUX9"/>
<dbReference type="EMBL" id="MN740257">
    <property type="protein sequence ID" value="QHT96479.1"/>
    <property type="molecule type" value="Genomic_DNA"/>
</dbReference>
<evidence type="ECO:0000313" key="1">
    <source>
        <dbReference type="EMBL" id="QHT96479.1"/>
    </source>
</evidence>
<reference evidence="1" key="1">
    <citation type="journal article" date="2020" name="Nature">
        <title>Giant virus diversity and host interactions through global metagenomics.</title>
        <authorList>
            <person name="Schulz F."/>
            <person name="Roux S."/>
            <person name="Paez-Espino D."/>
            <person name="Jungbluth S."/>
            <person name="Walsh D.A."/>
            <person name="Denef V.J."/>
            <person name="McMahon K.D."/>
            <person name="Konstantinidis K.T."/>
            <person name="Eloe-Fadrosh E.A."/>
            <person name="Kyrpides N.C."/>
            <person name="Woyke T."/>
        </authorList>
    </citation>
    <scope>NUCLEOTIDE SEQUENCE</scope>
    <source>
        <strain evidence="1">GVMAG-M-3300024302-11</strain>
    </source>
</reference>
<accession>A0A6C0IUX9</accession>